<organism evidence="2 3">
    <name type="scientific">Nocardioides luti</name>
    <dbReference type="NCBI Taxonomy" id="2761101"/>
    <lineage>
        <taxon>Bacteria</taxon>
        <taxon>Bacillati</taxon>
        <taxon>Actinomycetota</taxon>
        <taxon>Actinomycetes</taxon>
        <taxon>Propionibacteriales</taxon>
        <taxon>Nocardioidaceae</taxon>
        <taxon>Nocardioides</taxon>
    </lineage>
</organism>
<keyword evidence="1" id="KW-0472">Membrane</keyword>
<protein>
    <submittedName>
        <fullName evidence="2">Uncharacterized protein</fullName>
    </submittedName>
</protein>
<evidence type="ECO:0000313" key="2">
    <source>
        <dbReference type="EMBL" id="MBB6626549.1"/>
    </source>
</evidence>
<keyword evidence="3" id="KW-1185">Reference proteome</keyword>
<feature type="transmembrane region" description="Helical" evidence="1">
    <location>
        <begin position="17"/>
        <end position="40"/>
    </location>
</feature>
<reference evidence="2 3" key="1">
    <citation type="submission" date="2020-08" db="EMBL/GenBank/DDBJ databases">
        <authorList>
            <person name="Seo M.-J."/>
        </authorList>
    </citation>
    <scope>NUCLEOTIDE SEQUENCE [LARGE SCALE GENOMIC DNA]</scope>
    <source>
        <strain evidence="2 3">KIGAM211</strain>
    </source>
</reference>
<dbReference type="Proteomes" id="UP000523955">
    <property type="component" value="Unassembled WGS sequence"/>
</dbReference>
<proteinExistence type="predicted"/>
<dbReference type="RefSeq" id="WP_185251811.1">
    <property type="nucleotide sequence ID" value="NZ_JACKXE010000001.1"/>
</dbReference>
<comment type="caution">
    <text evidence="2">The sequence shown here is derived from an EMBL/GenBank/DDBJ whole genome shotgun (WGS) entry which is preliminary data.</text>
</comment>
<evidence type="ECO:0000313" key="3">
    <source>
        <dbReference type="Proteomes" id="UP000523955"/>
    </source>
</evidence>
<keyword evidence="1" id="KW-1133">Transmembrane helix</keyword>
<keyword evidence="1" id="KW-0812">Transmembrane</keyword>
<dbReference type="EMBL" id="JACKXE010000001">
    <property type="protein sequence ID" value="MBB6626549.1"/>
    <property type="molecule type" value="Genomic_DNA"/>
</dbReference>
<feature type="transmembrane region" description="Helical" evidence="1">
    <location>
        <begin position="46"/>
        <end position="67"/>
    </location>
</feature>
<name>A0A7X0V9D6_9ACTN</name>
<sequence length="85" mass="9214">MTTGPVRETRRHEFPPLVLVAVLVVAANVLVLWVLTAVFARVGEAVWGHRALGIAGFALACVVLVGLDRRVDAYARARSAFEDDD</sequence>
<dbReference type="AlphaFoldDB" id="A0A7X0V9D6"/>
<evidence type="ECO:0000256" key="1">
    <source>
        <dbReference type="SAM" id="Phobius"/>
    </source>
</evidence>
<accession>A0A7X0V9D6</accession>
<gene>
    <name evidence="2" type="ORF">H5V45_04345</name>
</gene>